<organism evidence="2 3">
    <name type="scientific">Nocardioides humilatus</name>
    <dbReference type="NCBI Taxonomy" id="2607660"/>
    <lineage>
        <taxon>Bacteria</taxon>
        <taxon>Bacillati</taxon>
        <taxon>Actinomycetota</taxon>
        <taxon>Actinomycetes</taxon>
        <taxon>Propionibacteriales</taxon>
        <taxon>Nocardioidaceae</taxon>
        <taxon>Nocardioides</taxon>
    </lineage>
</organism>
<protein>
    <submittedName>
        <fullName evidence="2">Uncharacterized protein</fullName>
    </submittedName>
</protein>
<keyword evidence="1" id="KW-0732">Signal</keyword>
<comment type="caution">
    <text evidence="2">The sequence shown here is derived from an EMBL/GenBank/DDBJ whole genome shotgun (WGS) entry which is preliminary data.</text>
</comment>
<evidence type="ECO:0000313" key="3">
    <source>
        <dbReference type="Proteomes" id="UP000325003"/>
    </source>
</evidence>
<accession>A0A5B1LBQ7</accession>
<dbReference type="RefSeq" id="WP_149729106.1">
    <property type="nucleotide sequence ID" value="NZ_VUJV01000004.1"/>
</dbReference>
<sequence length="425" mass="42095">MTDEPSSTPRRHLLRYLAAGAAGTGATLSAGAAPAAAGNGDPVLLGNNSGNTNTASVTTRITHTFNSTNAALLVDRTSTTNNGASLFARNKGSGEGLIAQSVNGTGLVAFSDKAGTVASPAIGVDARGGTGLDSIGLRARSTNGIGVDAKSDGGDGVRASSEVGVALRAEVFAGSGRAIIANAHSTTNAVVVTNTGTGGGIRVSAPSGVVEAETTDFGTIGAPTTAVTAVANLGVGRALFALATGSPGSVAVEARGTTVDLHANGSGLIRRRAFATAAPPTSGDFKAGDLITRGGESWVCVEEGSPGQWRMLAGPASAGAFHAKDVRVFTSPGPVDTTAVSVDLSAFVPPGTNAVLLNVTAVAPAVGGIVRVFRDGLATSLPSLNFRAGGNQSNNRTTAVSADLKVAVTCTTPTDVILDLQGFYR</sequence>
<dbReference type="AlphaFoldDB" id="A0A5B1LBQ7"/>
<dbReference type="InterPro" id="IPR006311">
    <property type="entry name" value="TAT_signal"/>
</dbReference>
<reference evidence="2 3" key="1">
    <citation type="submission" date="2019-09" db="EMBL/GenBank/DDBJ databases">
        <title>Nocardioides panacisoli sp. nov., isolated from the soil of a ginseng field.</title>
        <authorList>
            <person name="Cho C."/>
        </authorList>
    </citation>
    <scope>NUCLEOTIDE SEQUENCE [LARGE SCALE GENOMIC DNA]</scope>
    <source>
        <strain evidence="2 3">BN130099</strain>
    </source>
</reference>
<feature type="signal peptide" evidence="1">
    <location>
        <begin position="1"/>
        <end position="32"/>
    </location>
</feature>
<reference evidence="2 3" key="2">
    <citation type="submission" date="2019-09" db="EMBL/GenBank/DDBJ databases">
        <authorList>
            <person name="Jin C."/>
        </authorList>
    </citation>
    <scope>NUCLEOTIDE SEQUENCE [LARGE SCALE GENOMIC DNA]</scope>
    <source>
        <strain evidence="2 3">BN130099</strain>
    </source>
</reference>
<evidence type="ECO:0000313" key="2">
    <source>
        <dbReference type="EMBL" id="KAA1417886.1"/>
    </source>
</evidence>
<keyword evidence="3" id="KW-1185">Reference proteome</keyword>
<dbReference type="EMBL" id="VUJV01000004">
    <property type="protein sequence ID" value="KAA1417886.1"/>
    <property type="molecule type" value="Genomic_DNA"/>
</dbReference>
<proteinExistence type="predicted"/>
<evidence type="ECO:0000256" key="1">
    <source>
        <dbReference type="SAM" id="SignalP"/>
    </source>
</evidence>
<dbReference type="Proteomes" id="UP000325003">
    <property type="component" value="Unassembled WGS sequence"/>
</dbReference>
<name>A0A5B1LBQ7_9ACTN</name>
<gene>
    <name evidence="2" type="ORF">F0U44_14675</name>
</gene>
<dbReference type="PROSITE" id="PS51318">
    <property type="entry name" value="TAT"/>
    <property type="match status" value="1"/>
</dbReference>
<feature type="chain" id="PRO_5039390035" evidence="1">
    <location>
        <begin position="33"/>
        <end position="425"/>
    </location>
</feature>